<name>A0A7S3LRT4_9EUKA</name>
<gene>
    <name evidence="6" type="ORF">PBIL07802_LOCUS24202</name>
    <name evidence="7" type="ORF">PBIL07802_LOCUS24206</name>
</gene>
<dbReference type="EMBL" id="HBIB01037121">
    <property type="protein sequence ID" value="CAE0261913.1"/>
    <property type="molecule type" value="Transcribed_RNA"/>
</dbReference>
<dbReference type="InterPro" id="IPR015854">
    <property type="entry name" value="ABC_transpr_LolD-like"/>
</dbReference>
<evidence type="ECO:0000256" key="3">
    <source>
        <dbReference type="ARBA" id="ARBA00022840"/>
    </source>
</evidence>
<keyword evidence="1" id="KW-0813">Transport</keyword>
<evidence type="ECO:0000313" key="6">
    <source>
        <dbReference type="EMBL" id="CAE0261909.1"/>
    </source>
</evidence>
<feature type="domain" description="ABC transporter" evidence="5">
    <location>
        <begin position="50"/>
        <end position="291"/>
    </location>
</feature>
<feature type="region of interest" description="Disordered" evidence="4">
    <location>
        <begin position="1"/>
        <end position="30"/>
    </location>
</feature>
<sequence length="363" mass="40565">MAPHDPVDEENPSTKERDEENEKKEYDPYQGAKVVKEEDAILSADDDAITRIRNVHKTYLLGVEGVPALRGVTLDIKRGDFVVLLGQSGGGKTSLLNIIGTIDKPTKGEIVICGTRVTSRTSDKTLAYIRLAKLGFVFQTFNLLSSMTALENVEMPMILKASLSPAERRARAKKLLTKVGLQHRWGHVPSQLSGGEQQRVTIARSIANEPEMLLLDEPTGDLDTANTEIVMNMLVELNMQNKITMIMVTHDVNLKYFANKVVHMRDGKIARIEYIEEERRKQAVAELGQSKAVQNMKSRQTNTESTESAPKAKIDMKSAQFTEVREPYDYDFLQIPKPDIPTIDAKVTDEEGLLEGTSSIRIR</sequence>
<feature type="compositionally biased region" description="Polar residues" evidence="4">
    <location>
        <begin position="294"/>
        <end position="308"/>
    </location>
</feature>
<dbReference type="PANTHER" id="PTHR24220:SF688">
    <property type="entry name" value="ABC TRANSPORTER H FAMILY MEMBER 2"/>
    <property type="match status" value="1"/>
</dbReference>
<feature type="compositionally biased region" description="Basic and acidic residues" evidence="4">
    <location>
        <begin position="12"/>
        <end position="27"/>
    </location>
</feature>
<accession>A0A7S3LRT4</accession>
<dbReference type="PROSITE" id="PS00211">
    <property type="entry name" value="ABC_TRANSPORTER_1"/>
    <property type="match status" value="1"/>
</dbReference>
<dbReference type="GO" id="GO:0005524">
    <property type="term" value="F:ATP binding"/>
    <property type="evidence" value="ECO:0007669"/>
    <property type="project" value="UniProtKB-KW"/>
</dbReference>
<organism evidence="6">
    <name type="scientific">Palpitomonas bilix</name>
    <dbReference type="NCBI Taxonomy" id="652834"/>
    <lineage>
        <taxon>Eukaryota</taxon>
        <taxon>Eukaryota incertae sedis</taxon>
    </lineage>
</organism>
<dbReference type="PANTHER" id="PTHR24220">
    <property type="entry name" value="IMPORT ATP-BINDING PROTEIN"/>
    <property type="match status" value="1"/>
</dbReference>
<dbReference type="Gene3D" id="3.40.50.300">
    <property type="entry name" value="P-loop containing nucleotide triphosphate hydrolases"/>
    <property type="match status" value="1"/>
</dbReference>
<dbReference type="AlphaFoldDB" id="A0A7S3LRT4"/>
<evidence type="ECO:0000256" key="1">
    <source>
        <dbReference type="ARBA" id="ARBA00022448"/>
    </source>
</evidence>
<evidence type="ECO:0000256" key="2">
    <source>
        <dbReference type="ARBA" id="ARBA00022741"/>
    </source>
</evidence>
<dbReference type="GO" id="GO:0005886">
    <property type="term" value="C:plasma membrane"/>
    <property type="evidence" value="ECO:0007669"/>
    <property type="project" value="TreeGrafter"/>
</dbReference>
<dbReference type="FunFam" id="3.40.50.300:FF:000032">
    <property type="entry name" value="Export ABC transporter ATP-binding protein"/>
    <property type="match status" value="1"/>
</dbReference>
<keyword evidence="2" id="KW-0547">Nucleotide-binding</keyword>
<dbReference type="InterPro" id="IPR017871">
    <property type="entry name" value="ABC_transporter-like_CS"/>
</dbReference>
<evidence type="ECO:0000259" key="5">
    <source>
        <dbReference type="PROSITE" id="PS50893"/>
    </source>
</evidence>
<dbReference type="InterPro" id="IPR003593">
    <property type="entry name" value="AAA+_ATPase"/>
</dbReference>
<dbReference type="GO" id="GO:0098796">
    <property type="term" value="C:membrane protein complex"/>
    <property type="evidence" value="ECO:0007669"/>
    <property type="project" value="UniProtKB-ARBA"/>
</dbReference>
<dbReference type="Pfam" id="PF00005">
    <property type="entry name" value="ABC_tran"/>
    <property type="match status" value="1"/>
</dbReference>
<feature type="region of interest" description="Disordered" evidence="4">
    <location>
        <begin position="294"/>
        <end position="314"/>
    </location>
</feature>
<dbReference type="SUPFAM" id="SSF52540">
    <property type="entry name" value="P-loop containing nucleoside triphosphate hydrolases"/>
    <property type="match status" value="1"/>
</dbReference>
<proteinExistence type="predicted"/>
<dbReference type="EMBL" id="HBIB01037117">
    <property type="protein sequence ID" value="CAE0261909.1"/>
    <property type="molecule type" value="Transcribed_RNA"/>
</dbReference>
<evidence type="ECO:0000256" key="4">
    <source>
        <dbReference type="SAM" id="MobiDB-lite"/>
    </source>
</evidence>
<dbReference type="InterPro" id="IPR017911">
    <property type="entry name" value="MacB-like_ATP-bd"/>
</dbReference>
<dbReference type="SMART" id="SM00382">
    <property type="entry name" value="AAA"/>
    <property type="match status" value="1"/>
</dbReference>
<dbReference type="InterPro" id="IPR027417">
    <property type="entry name" value="P-loop_NTPase"/>
</dbReference>
<reference evidence="6" key="1">
    <citation type="submission" date="2021-01" db="EMBL/GenBank/DDBJ databases">
        <authorList>
            <person name="Corre E."/>
            <person name="Pelletier E."/>
            <person name="Niang G."/>
            <person name="Scheremetjew M."/>
            <person name="Finn R."/>
            <person name="Kale V."/>
            <person name="Holt S."/>
            <person name="Cochrane G."/>
            <person name="Meng A."/>
            <person name="Brown T."/>
            <person name="Cohen L."/>
        </authorList>
    </citation>
    <scope>NUCLEOTIDE SEQUENCE</scope>
    <source>
        <strain evidence="6">NIES-2562</strain>
    </source>
</reference>
<protein>
    <recommendedName>
        <fullName evidence="5">ABC transporter domain-containing protein</fullName>
    </recommendedName>
</protein>
<dbReference type="InterPro" id="IPR003439">
    <property type="entry name" value="ABC_transporter-like_ATP-bd"/>
</dbReference>
<keyword evidence="3" id="KW-0067">ATP-binding</keyword>
<dbReference type="PROSITE" id="PS50893">
    <property type="entry name" value="ABC_TRANSPORTER_2"/>
    <property type="match status" value="1"/>
</dbReference>
<dbReference type="CDD" id="cd03255">
    <property type="entry name" value="ABC_MJ0796_LolCDE_FtsE"/>
    <property type="match status" value="1"/>
</dbReference>
<evidence type="ECO:0000313" key="7">
    <source>
        <dbReference type="EMBL" id="CAE0261913.1"/>
    </source>
</evidence>
<dbReference type="GO" id="GO:0022857">
    <property type="term" value="F:transmembrane transporter activity"/>
    <property type="evidence" value="ECO:0007669"/>
    <property type="project" value="UniProtKB-ARBA"/>
</dbReference>
<dbReference type="GO" id="GO:0016887">
    <property type="term" value="F:ATP hydrolysis activity"/>
    <property type="evidence" value="ECO:0007669"/>
    <property type="project" value="InterPro"/>
</dbReference>